<organism evidence="1">
    <name type="scientific">viral metagenome</name>
    <dbReference type="NCBI Taxonomy" id="1070528"/>
    <lineage>
        <taxon>unclassified sequences</taxon>
        <taxon>metagenomes</taxon>
        <taxon>organismal metagenomes</taxon>
    </lineage>
</organism>
<dbReference type="AlphaFoldDB" id="A0A6C0IU87"/>
<sequence>MPEIIPNTNQNKLKHLPTTSNIQCQKQTTSIQKEKPERTRLEIVEIEEGNIVAEVFV</sequence>
<dbReference type="EMBL" id="MN740234">
    <property type="protein sequence ID" value="QHT95113.1"/>
    <property type="molecule type" value="Genomic_DNA"/>
</dbReference>
<name>A0A6C0IU87_9ZZZZ</name>
<reference evidence="1" key="1">
    <citation type="journal article" date="2020" name="Nature">
        <title>Giant virus diversity and host interactions through global metagenomics.</title>
        <authorList>
            <person name="Schulz F."/>
            <person name="Roux S."/>
            <person name="Paez-Espino D."/>
            <person name="Jungbluth S."/>
            <person name="Walsh D.A."/>
            <person name="Denef V.J."/>
            <person name="McMahon K.D."/>
            <person name="Konstantinidis K.T."/>
            <person name="Eloe-Fadrosh E.A."/>
            <person name="Kyrpides N.C."/>
            <person name="Woyke T."/>
        </authorList>
    </citation>
    <scope>NUCLEOTIDE SEQUENCE</scope>
    <source>
        <strain evidence="1">GVMAG-M-3300024261-37</strain>
    </source>
</reference>
<proteinExistence type="predicted"/>
<evidence type="ECO:0000313" key="1">
    <source>
        <dbReference type="EMBL" id="QHT95113.1"/>
    </source>
</evidence>
<protein>
    <submittedName>
        <fullName evidence="1">Uncharacterized protein</fullName>
    </submittedName>
</protein>
<accession>A0A6C0IU87</accession>